<dbReference type="InterPro" id="IPR036864">
    <property type="entry name" value="Zn2-C6_fun-type_DNA-bd_sf"/>
</dbReference>
<keyword evidence="8" id="KW-0472">Membrane</keyword>
<keyword evidence="1" id="KW-0479">Metal-binding</keyword>
<evidence type="ECO:0000313" key="11">
    <source>
        <dbReference type="Proteomes" id="UP000241462"/>
    </source>
</evidence>
<evidence type="ECO:0000256" key="2">
    <source>
        <dbReference type="ARBA" id="ARBA00022833"/>
    </source>
</evidence>
<dbReference type="GO" id="GO:0005634">
    <property type="term" value="C:nucleus"/>
    <property type="evidence" value="ECO:0007669"/>
    <property type="project" value="TreeGrafter"/>
</dbReference>
<proteinExistence type="predicted"/>
<dbReference type="Proteomes" id="UP000241462">
    <property type="component" value="Unassembled WGS sequence"/>
</dbReference>
<keyword evidence="6" id="KW-0539">Nucleus</keyword>
<evidence type="ECO:0000256" key="1">
    <source>
        <dbReference type="ARBA" id="ARBA00022723"/>
    </source>
</evidence>
<dbReference type="GO" id="GO:0001228">
    <property type="term" value="F:DNA-binding transcription activator activity, RNA polymerase II-specific"/>
    <property type="evidence" value="ECO:0007669"/>
    <property type="project" value="TreeGrafter"/>
</dbReference>
<feature type="region of interest" description="Disordered" evidence="7">
    <location>
        <begin position="181"/>
        <end position="205"/>
    </location>
</feature>
<feature type="transmembrane region" description="Helical" evidence="8">
    <location>
        <begin position="270"/>
        <end position="290"/>
    </location>
</feature>
<evidence type="ECO:0000256" key="6">
    <source>
        <dbReference type="ARBA" id="ARBA00023242"/>
    </source>
</evidence>
<dbReference type="EMBL" id="KZ678372">
    <property type="protein sequence ID" value="PSS05176.1"/>
    <property type="molecule type" value="Genomic_DNA"/>
</dbReference>
<keyword evidence="3" id="KW-0805">Transcription regulation</keyword>
<dbReference type="Pfam" id="PF00172">
    <property type="entry name" value="Zn_clus"/>
    <property type="match status" value="1"/>
</dbReference>
<evidence type="ECO:0000256" key="8">
    <source>
        <dbReference type="SAM" id="Phobius"/>
    </source>
</evidence>
<feature type="domain" description="Zn(2)-C6 fungal-type" evidence="9">
    <location>
        <begin position="24"/>
        <end position="55"/>
    </location>
</feature>
<sequence length="292" mass="31940">MYTTSQHSDGPEQLQRRRRRPPLACIACRRRKVRCDRKMPCQNCVRARRATSCAYVPDDRLEPRDRLADSQSLIEEEDHDEDDYSNRGGRAQAFHNVLDNRTSGKPDAGVRTAAGTASGLTGPYLTPDTTSGSSSANNHHHHGRHGARDSAVTEEKDGTASALAQRVRHLEQQLSEVLAAAKSSSAATAPVTSTTTGATGRPREPEISNTFLMADEIFAVKQDSQRARYRHAPTEANATTGGLLAKARYLGSSHWVHAMTLVGFPSLFSFPLYLLLVESLLAIPFSVYVIGK</sequence>
<reference evidence="10 11" key="1">
    <citation type="journal article" date="2018" name="Mycol. Prog.">
        <title>Coniella lustricola, a new species from submerged detritus.</title>
        <authorList>
            <person name="Raudabaugh D.B."/>
            <person name="Iturriaga T."/>
            <person name="Carver A."/>
            <person name="Mondo S."/>
            <person name="Pangilinan J."/>
            <person name="Lipzen A."/>
            <person name="He G."/>
            <person name="Amirebrahimi M."/>
            <person name="Grigoriev I.V."/>
            <person name="Miller A.N."/>
        </authorList>
    </citation>
    <scope>NUCLEOTIDE SEQUENCE [LARGE SCALE GENOMIC DNA]</scope>
    <source>
        <strain evidence="10 11">B22-T-1</strain>
    </source>
</reference>
<organism evidence="10 11">
    <name type="scientific">Coniella lustricola</name>
    <dbReference type="NCBI Taxonomy" id="2025994"/>
    <lineage>
        <taxon>Eukaryota</taxon>
        <taxon>Fungi</taxon>
        <taxon>Dikarya</taxon>
        <taxon>Ascomycota</taxon>
        <taxon>Pezizomycotina</taxon>
        <taxon>Sordariomycetes</taxon>
        <taxon>Sordariomycetidae</taxon>
        <taxon>Diaporthales</taxon>
        <taxon>Schizoparmaceae</taxon>
        <taxon>Coniella</taxon>
    </lineage>
</organism>
<protein>
    <recommendedName>
        <fullName evidence="9">Zn(2)-C6 fungal-type domain-containing protein</fullName>
    </recommendedName>
</protein>
<dbReference type="SUPFAM" id="SSF57701">
    <property type="entry name" value="Zn2/Cys6 DNA-binding domain"/>
    <property type="match status" value="1"/>
</dbReference>
<dbReference type="GO" id="GO:0000978">
    <property type="term" value="F:RNA polymerase II cis-regulatory region sequence-specific DNA binding"/>
    <property type="evidence" value="ECO:0007669"/>
    <property type="project" value="TreeGrafter"/>
</dbReference>
<dbReference type="PANTHER" id="PTHR31944:SF131">
    <property type="entry name" value="HEME-RESPONSIVE ZINC FINGER TRANSCRIPTION FACTOR HAP1"/>
    <property type="match status" value="1"/>
</dbReference>
<dbReference type="PROSITE" id="PS00463">
    <property type="entry name" value="ZN2_CY6_FUNGAL_1"/>
    <property type="match status" value="1"/>
</dbReference>
<keyword evidence="11" id="KW-1185">Reference proteome</keyword>
<keyword evidence="5" id="KW-0804">Transcription</keyword>
<dbReference type="SMART" id="SM00066">
    <property type="entry name" value="GAL4"/>
    <property type="match status" value="1"/>
</dbReference>
<evidence type="ECO:0000256" key="4">
    <source>
        <dbReference type="ARBA" id="ARBA00023125"/>
    </source>
</evidence>
<feature type="compositionally biased region" description="Low complexity" evidence="7">
    <location>
        <begin position="181"/>
        <end position="199"/>
    </location>
</feature>
<dbReference type="InterPro" id="IPR051430">
    <property type="entry name" value="Fungal_TF_Env_Response"/>
</dbReference>
<dbReference type="InParanoid" id="A0A2T3ANH5"/>
<dbReference type="Gene3D" id="4.10.240.10">
    <property type="entry name" value="Zn(2)-C6 fungal-type DNA-binding domain"/>
    <property type="match status" value="1"/>
</dbReference>
<evidence type="ECO:0000256" key="5">
    <source>
        <dbReference type="ARBA" id="ARBA00023163"/>
    </source>
</evidence>
<feature type="compositionally biased region" description="Basic and acidic residues" evidence="7">
    <location>
        <begin position="146"/>
        <end position="158"/>
    </location>
</feature>
<keyword evidence="8" id="KW-1133">Transmembrane helix</keyword>
<evidence type="ECO:0000256" key="3">
    <source>
        <dbReference type="ARBA" id="ARBA00023015"/>
    </source>
</evidence>
<dbReference type="PROSITE" id="PS50048">
    <property type="entry name" value="ZN2_CY6_FUNGAL_2"/>
    <property type="match status" value="1"/>
</dbReference>
<dbReference type="OrthoDB" id="4236860at2759"/>
<dbReference type="CDD" id="cd00067">
    <property type="entry name" value="GAL4"/>
    <property type="match status" value="1"/>
</dbReference>
<gene>
    <name evidence="10" type="ORF">BD289DRAFT_1669</name>
</gene>
<keyword evidence="4" id="KW-0238">DNA-binding</keyword>
<feature type="compositionally biased region" description="Acidic residues" evidence="7">
    <location>
        <begin position="74"/>
        <end position="83"/>
    </location>
</feature>
<dbReference type="PANTHER" id="PTHR31944">
    <property type="entry name" value="HEME-RESPONSIVE ZINC FINGER TRANSCRIPTION FACTOR HAP1"/>
    <property type="match status" value="1"/>
</dbReference>
<dbReference type="GO" id="GO:0008270">
    <property type="term" value="F:zinc ion binding"/>
    <property type="evidence" value="ECO:0007669"/>
    <property type="project" value="InterPro"/>
</dbReference>
<accession>A0A2T3ANH5</accession>
<keyword evidence="8" id="KW-0812">Transmembrane</keyword>
<evidence type="ECO:0000313" key="10">
    <source>
        <dbReference type="EMBL" id="PSS05176.1"/>
    </source>
</evidence>
<evidence type="ECO:0000259" key="9">
    <source>
        <dbReference type="PROSITE" id="PS50048"/>
    </source>
</evidence>
<feature type="region of interest" description="Disordered" evidence="7">
    <location>
        <begin position="64"/>
        <end position="162"/>
    </location>
</feature>
<evidence type="ECO:0000256" key="7">
    <source>
        <dbReference type="SAM" id="MobiDB-lite"/>
    </source>
</evidence>
<dbReference type="AlphaFoldDB" id="A0A2T3ANH5"/>
<dbReference type="InterPro" id="IPR001138">
    <property type="entry name" value="Zn2Cys6_DnaBD"/>
</dbReference>
<keyword evidence="2" id="KW-0862">Zinc</keyword>
<name>A0A2T3ANH5_9PEZI</name>